<accession>A0A1G9YG96</accession>
<dbReference type="EMBL" id="FNET01000033">
    <property type="protein sequence ID" value="SDN07992.1"/>
    <property type="molecule type" value="Genomic_DNA"/>
</dbReference>
<evidence type="ECO:0000313" key="2">
    <source>
        <dbReference type="Proteomes" id="UP000199682"/>
    </source>
</evidence>
<dbReference type="RefSeq" id="WP_090014920.1">
    <property type="nucleotide sequence ID" value="NZ_FNET01000033.1"/>
</dbReference>
<name>A0A1G9YG96_9PSEU</name>
<organism evidence="1 2">
    <name type="scientific">Lentzea albidocapillata subsp. violacea</name>
    <dbReference type="NCBI Taxonomy" id="128104"/>
    <lineage>
        <taxon>Bacteria</taxon>
        <taxon>Bacillati</taxon>
        <taxon>Actinomycetota</taxon>
        <taxon>Actinomycetes</taxon>
        <taxon>Pseudonocardiales</taxon>
        <taxon>Pseudonocardiaceae</taxon>
        <taxon>Lentzea</taxon>
    </lineage>
</organism>
<reference evidence="2" key="1">
    <citation type="submission" date="2016-10" db="EMBL/GenBank/DDBJ databases">
        <authorList>
            <person name="Varghese N."/>
            <person name="Submissions S."/>
        </authorList>
    </citation>
    <scope>NUCLEOTIDE SEQUENCE [LARGE SCALE GENOMIC DNA]</scope>
    <source>
        <strain evidence="2">DSM 44796</strain>
    </source>
</reference>
<proteinExistence type="predicted"/>
<sequence>MTEAWEWARGTSDGQEFLEELPALALKLRADSRSLYDYFGLRREYAVELMVAHDAGAIEHALLDISHELLLSDRGRPAVVAWLSDYSKQFDELAWQRLRVPAGVAAGVVTGRQAVREIAGGGWLEPWKGGYEADWFAVETLLDEAEELHCELWSRLTVQVTLSRTSRWHHALSLNESAARHRLEQHAQQWPKVWAEAMPWLLAACKNSGGYLESLLVAKVALEDRLFRDAVESAAEHPHLAVRTPAQGVLARAGGVDQADLAQHLVEVVAALLDNDRSRIDAFPWPLAEPTHTWLSQRRLEDLVRDRAAIALNRFREVVRNQGAAEEDALTGRLLDRLESEFSKIDAELTLTESHGVRKPEVSLAQRPVRKADERTVGADVGLVVAVDLPGRLKVRFGELVQVKKSSLLHGTGGSVDSWRIEIRQLHDLLEHSPTAVYWLIQAAGDVLCVPAKLVHAIIKGRDKPSSLSLTIRYSEIRHAAIGLGQYLRDLLMGMWVGNCGEPTLSVASGVDDRIRPMHILAVAVRVRSERDSGDQQDR</sequence>
<dbReference type="Proteomes" id="UP000199682">
    <property type="component" value="Unassembled WGS sequence"/>
</dbReference>
<gene>
    <name evidence="1" type="ORF">SAMN04488074_13352</name>
</gene>
<protein>
    <submittedName>
        <fullName evidence="1">Uncharacterized protein</fullName>
    </submittedName>
</protein>
<evidence type="ECO:0000313" key="1">
    <source>
        <dbReference type="EMBL" id="SDN07992.1"/>
    </source>
</evidence>
<dbReference type="AlphaFoldDB" id="A0A1G9YG96"/>